<proteinExistence type="predicted"/>
<dbReference type="Proteomes" id="UP000779507">
    <property type="component" value="Unassembled WGS sequence"/>
</dbReference>
<evidence type="ECO:0000313" key="4">
    <source>
        <dbReference type="Proteomes" id="UP000779507"/>
    </source>
</evidence>
<keyword evidence="2" id="KW-0456">Lyase</keyword>
<dbReference type="EMBL" id="JABSNP010000014">
    <property type="protein sequence ID" value="NRT20184.1"/>
    <property type="molecule type" value="Genomic_DNA"/>
</dbReference>
<dbReference type="PANTHER" id="PTHR11627">
    <property type="entry name" value="FRUCTOSE-BISPHOSPHATE ALDOLASE"/>
    <property type="match status" value="1"/>
</dbReference>
<protein>
    <recommendedName>
        <fullName evidence="5">Fructose-bisphosphate aldolase</fullName>
    </recommendedName>
</protein>
<gene>
    <name evidence="3" type="ORF">HNP98_003023</name>
</gene>
<evidence type="ECO:0000256" key="2">
    <source>
        <dbReference type="ARBA" id="ARBA00023239"/>
    </source>
</evidence>
<evidence type="ECO:0000256" key="1">
    <source>
        <dbReference type="ARBA" id="ARBA00023152"/>
    </source>
</evidence>
<sequence length="230" mass="23654">MEPSIPVPANLAKSAEHTARYAAVLGAPLPARLALLHLAMYPGLLDPELVAAAAEPAVHREAETIAGPRAPAGPHSLARCAAVTEEVHKVFAQLRTQGVAQEGLLLKPGMVPAGPDCPRQPTTAQVADATLACLRRMVPAAVPGVAFLSGGQSPEQATRHPAAMRARGGPLPWALTFSIGRARARHQPALETWAGQAANVAAAQRALLHRVASNRAAVGAGQLPGVAAHP</sequence>
<evidence type="ECO:0000313" key="3">
    <source>
        <dbReference type="EMBL" id="NRT20184.1"/>
    </source>
</evidence>
<evidence type="ECO:0008006" key="5">
    <source>
        <dbReference type="Google" id="ProtNLM"/>
    </source>
</evidence>
<reference evidence="3 4" key="1">
    <citation type="submission" date="2020-05" db="EMBL/GenBank/DDBJ databases">
        <title>Genomic Encyclopedia of Type Strains, Phase IV (KMG-V): Genome sequencing to study the core and pangenomes of soil and plant-associated prokaryotes.</title>
        <authorList>
            <person name="Whitman W."/>
        </authorList>
    </citation>
    <scope>NUCLEOTIDE SEQUENCE [LARGE SCALE GENOMIC DNA]</scope>
    <source>
        <strain evidence="3 4">9A</strain>
    </source>
</reference>
<dbReference type="InterPro" id="IPR000741">
    <property type="entry name" value="FBA_I"/>
</dbReference>
<keyword evidence="1" id="KW-0324">Glycolysis</keyword>
<dbReference type="Pfam" id="PF00274">
    <property type="entry name" value="Glycolytic"/>
    <property type="match status" value="1"/>
</dbReference>
<accession>A0ABX2FUM1</accession>
<organism evidence="3 4">
    <name type="scientific">Hymenobacter caeli</name>
    <dbReference type="NCBI Taxonomy" id="2735894"/>
    <lineage>
        <taxon>Bacteria</taxon>
        <taxon>Pseudomonadati</taxon>
        <taxon>Bacteroidota</taxon>
        <taxon>Cytophagia</taxon>
        <taxon>Cytophagales</taxon>
        <taxon>Hymenobacteraceae</taxon>
        <taxon>Hymenobacter</taxon>
    </lineage>
</organism>
<dbReference type="RefSeq" id="WP_217425786.1">
    <property type="nucleotide sequence ID" value="NZ_JABSNP010000014.1"/>
</dbReference>
<name>A0ABX2FUM1_9BACT</name>
<comment type="caution">
    <text evidence="3">The sequence shown here is derived from an EMBL/GenBank/DDBJ whole genome shotgun (WGS) entry which is preliminary data.</text>
</comment>
<keyword evidence="4" id="KW-1185">Reference proteome</keyword>